<dbReference type="EMBL" id="CAJNOH010004281">
    <property type="protein sequence ID" value="CAF1364837.1"/>
    <property type="molecule type" value="Genomic_DNA"/>
</dbReference>
<evidence type="ECO:0000313" key="3">
    <source>
        <dbReference type="Proteomes" id="UP000663854"/>
    </source>
</evidence>
<proteinExistence type="predicted"/>
<dbReference type="Proteomes" id="UP000663854">
    <property type="component" value="Unassembled WGS sequence"/>
</dbReference>
<name>A0A815IKD3_9BILA</name>
<reference evidence="1" key="1">
    <citation type="submission" date="2021-02" db="EMBL/GenBank/DDBJ databases">
        <authorList>
            <person name="Nowell W R."/>
        </authorList>
    </citation>
    <scope>NUCLEOTIDE SEQUENCE</scope>
</reference>
<protein>
    <submittedName>
        <fullName evidence="1">Uncharacterized protein</fullName>
    </submittedName>
</protein>
<organism evidence="1 3">
    <name type="scientific">Rotaria sordida</name>
    <dbReference type="NCBI Taxonomy" id="392033"/>
    <lineage>
        <taxon>Eukaryota</taxon>
        <taxon>Metazoa</taxon>
        <taxon>Spiralia</taxon>
        <taxon>Gnathifera</taxon>
        <taxon>Rotifera</taxon>
        <taxon>Eurotatoria</taxon>
        <taxon>Bdelloidea</taxon>
        <taxon>Philodinida</taxon>
        <taxon>Philodinidae</taxon>
        <taxon>Rotaria</taxon>
    </lineage>
</organism>
<evidence type="ECO:0000313" key="1">
    <source>
        <dbReference type="EMBL" id="CAF1364837.1"/>
    </source>
</evidence>
<keyword evidence="4" id="KW-1185">Reference proteome</keyword>
<evidence type="ECO:0000313" key="2">
    <source>
        <dbReference type="EMBL" id="CAF1633980.1"/>
    </source>
</evidence>
<dbReference type="AlphaFoldDB" id="A0A815IKD3"/>
<comment type="caution">
    <text evidence="1">The sequence shown here is derived from an EMBL/GenBank/DDBJ whole genome shotgun (WGS) entry which is preliminary data.</text>
</comment>
<evidence type="ECO:0000313" key="4">
    <source>
        <dbReference type="Proteomes" id="UP000663870"/>
    </source>
</evidence>
<accession>A0A815IKD3</accession>
<dbReference type="Proteomes" id="UP000663870">
    <property type="component" value="Unassembled WGS sequence"/>
</dbReference>
<sequence>MSNSTLNEICERFLQHQVLWIKPLLNRIRQGKNEIREEIIMPTPLFDGRDGFLRFNAIFNELDDINQIRALINECAQNQSLMYSIYMWFLQRYCQFHSPKVQADENLLKLVRTDWKQSLLTICEPIGYELIVSLCTNFTPTSYFHLLPTMSKNELHCRLLALNITILCLSTRSLPQSTYLGSLLFNNQRQMPVSYIDHIQSICLLGFVFGDPVATQMLDVRARIQERLDTGRIVRQNSFIYQCS</sequence>
<dbReference type="EMBL" id="CAJNOL010008123">
    <property type="protein sequence ID" value="CAF1633980.1"/>
    <property type="molecule type" value="Genomic_DNA"/>
</dbReference>
<gene>
    <name evidence="2" type="ORF">JXQ802_LOCUS52232</name>
    <name evidence="1" type="ORF">PYM288_LOCUS33062</name>
</gene>